<dbReference type="AlphaFoldDB" id="H8XB57"/>
<gene>
    <name evidence="1" type="ORF">CORT_0H01930</name>
</gene>
<sequence>MPHEIYSASLEELSALEEKHTLKSFNSEVAWKLGSLGRQLCQQSHPNKGVVIDITLTNGQTLFHSAVSSGTALDNDNWVKRKYNTVFRFGKSSFYIGQKLRQKGKSIEEAMFVSPKEYASHGGSVPLRVGSNEFPIGALTISGLAQEEDHLLALEILEKFTSKA</sequence>
<dbReference type="eggNOG" id="ENOG502S03S">
    <property type="taxonomic scope" value="Eukaryota"/>
</dbReference>
<dbReference type="InterPro" id="IPR010371">
    <property type="entry name" value="YBR137W-like"/>
</dbReference>
<dbReference type="OrthoDB" id="2209940at2759"/>
<accession>H8XB57</accession>
<reference evidence="1 2" key="1">
    <citation type="journal article" date="2012" name="PLoS ONE">
        <title>Sequence and analysis of the genome of the pathogenic yeast Candida orthopsilosis.</title>
        <authorList>
            <person name="Riccombeni A."/>
            <person name="Vidanes G."/>
            <person name="Proux-Wera E."/>
            <person name="Wolfe K.H."/>
            <person name="Butler G."/>
        </authorList>
    </citation>
    <scope>NUCLEOTIDE SEQUENCE [LARGE SCALE GENOMIC DNA]</scope>
    <source>
        <strain evidence="1 2">Co 90-125</strain>
    </source>
</reference>
<evidence type="ECO:0000313" key="2">
    <source>
        <dbReference type="Proteomes" id="UP000005018"/>
    </source>
</evidence>
<dbReference type="InterPro" id="IPR038084">
    <property type="entry name" value="PduO/GlcC-like_sf"/>
</dbReference>
<dbReference type="RefSeq" id="XP_003871430.1">
    <property type="nucleotide sequence ID" value="XM_003871381.1"/>
</dbReference>
<dbReference type="GO" id="GO:0006620">
    <property type="term" value="P:post-translational protein targeting to endoplasmic reticulum membrane"/>
    <property type="evidence" value="ECO:0007669"/>
    <property type="project" value="TreeGrafter"/>
</dbReference>
<name>H8XB57_CANO9</name>
<dbReference type="GeneID" id="14542273"/>
<dbReference type="GO" id="GO:0072380">
    <property type="term" value="C:TRC complex"/>
    <property type="evidence" value="ECO:0007669"/>
    <property type="project" value="TreeGrafter"/>
</dbReference>
<dbReference type="InterPro" id="IPR005624">
    <property type="entry name" value="PduO/GlcC-like"/>
</dbReference>
<dbReference type="Pfam" id="PF03928">
    <property type="entry name" value="HbpS-like"/>
    <property type="match status" value="1"/>
</dbReference>
<dbReference type="EMBL" id="HE681726">
    <property type="protein sequence ID" value="CCG25305.1"/>
    <property type="molecule type" value="Genomic_DNA"/>
</dbReference>
<dbReference type="SUPFAM" id="SSF143744">
    <property type="entry name" value="GlcG-like"/>
    <property type="match status" value="1"/>
</dbReference>
<dbReference type="Proteomes" id="UP000005018">
    <property type="component" value="Chromosome 8"/>
</dbReference>
<organism evidence="1 2">
    <name type="scientific">Candida orthopsilosis (strain 90-125)</name>
    <name type="common">Yeast</name>
    <dbReference type="NCBI Taxonomy" id="1136231"/>
    <lineage>
        <taxon>Eukaryota</taxon>
        <taxon>Fungi</taxon>
        <taxon>Dikarya</taxon>
        <taxon>Ascomycota</taxon>
        <taxon>Saccharomycotina</taxon>
        <taxon>Pichiomycetes</taxon>
        <taxon>Debaryomycetaceae</taxon>
        <taxon>Candida/Lodderomyces clade</taxon>
        <taxon>Candida</taxon>
    </lineage>
</organism>
<dbReference type="PANTHER" id="PTHR28255">
    <property type="match status" value="1"/>
</dbReference>
<dbReference type="PANTHER" id="PTHR28255:SF1">
    <property type="entry name" value="UPF0303 PROTEIN YBR137W"/>
    <property type="match status" value="1"/>
</dbReference>
<protein>
    <submittedName>
        <fullName evidence="1">Uncharacterized protein</fullName>
    </submittedName>
</protein>
<proteinExistence type="predicted"/>
<dbReference type="Gene3D" id="3.30.450.150">
    <property type="entry name" value="Haem-degrading domain"/>
    <property type="match status" value="1"/>
</dbReference>
<keyword evidence="2" id="KW-1185">Reference proteome</keyword>
<dbReference type="PIRSF" id="PIRSF008757">
    <property type="entry name" value="UCP008757"/>
    <property type="match status" value="1"/>
</dbReference>
<dbReference type="KEGG" id="cot:CORT_0H01930"/>
<dbReference type="HOGENOM" id="CLU_101036_1_1_1"/>
<evidence type="ECO:0000313" key="1">
    <source>
        <dbReference type="EMBL" id="CCG25305.1"/>
    </source>
</evidence>